<keyword evidence="1" id="KW-0732">Signal</keyword>
<accession>A0AA39HWA8</accession>
<dbReference type="EMBL" id="JAUCMV010000003">
    <property type="protein sequence ID" value="KAK0413256.1"/>
    <property type="molecule type" value="Genomic_DNA"/>
</dbReference>
<dbReference type="Proteomes" id="UP001175271">
    <property type="component" value="Unassembled WGS sequence"/>
</dbReference>
<gene>
    <name evidence="2" type="ORF">QR680_006691</name>
</gene>
<protein>
    <submittedName>
        <fullName evidence="2">Uncharacterized protein</fullName>
    </submittedName>
</protein>
<evidence type="ECO:0000313" key="3">
    <source>
        <dbReference type="Proteomes" id="UP001175271"/>
    </source>
</evidence>
<keyword evidence="3" id="KW-1185">Reference proteome</keyword>
<reference evidence="2" key="1">
    <citation type="submission" date="2023-06" db="EMBL/GenBank/DDBJ databases">
        <title>Genomic analysis of the entomopathogenic nematode Steinernema hermaphroditum.</title>
        <authorList>
            <person name="Schwarz E.M."/>
            <person name="Heppert J.K."/>
            <person name="Baniya A."/>
            <person name="Schwartz H.T."/>
            <person name="Tan C.-H."/>
            <person name="Antoshechkin I."/>
            <person name="Sternberg P.W."/>
            <person name="Goodrich-Blair H."/>
            <person name="Dillman A.R."/>
        </authorList>
    </citation>
    <scope>NUCLEOTIDE SEQUENCE</scope>
    <source>
        <strain evidence="2">PS9179</strain>
        <tissue evidence="2">Whole animal</tissue>
    </source>
</reference>
<feature type="signal peptide" evidence="1">
    <location>
        <begin position="1"/>
        <end position="19"/>
    </location>
</feature>
<sequence length="72" mass="8185">MVPTRVFLLAILSLAFVTSLPFYELESIGMPEAVQCFPTPCYEECPKSHPRLAMKALISIYCLCCKKEVYYS</sequence>
<evidence type="ECO:0000313" key="2">
    <source>
        <dbReference type="EMBL" id="KAK0413256.1"/>
    </source>
</evidence>
<dbReference type="AlphaFoldDB" id="A0AA39HWA8"/>
<name>A0AA39HWA8_9BILA</name>
<proteinExistence type="predicted"/>
<organism evidence="2 3">
    <name type="scientific">Steinernema hermaphroditum</name>
    <dbReference type="NCBI Taxonomy" id="289476"/>
    <lineage>
        <taxon>Eukaryota</taxon>
        <taxon>Metazoa</taxon>
        <taxon>Ecdysozoa</taxon>
        <taxon>Nematoda</taxon>
        <taxon>Chromadorea</taxon>
        <taxon>Rhabditida</taxon>
        <taxon>Tylenchina</taxon>
        <taxon>Panagrolaimomorpha</taxon>
        <taxon>Strongyloidoidea</taxon>
        <taxon>Steinernematidae</taxon>
        <taxon>Steinernema</taxon>
    </lineage>
</organism>
<evidence type="ECO:0000256" key="1">
    <source>
        <dbReference type="SAM" id="SignalP"/>
    </source>
</evidence>
<comment type="caution">
    <text evidence="2">The sequence shown here is derived from an EMBL/GenBank/DDBJ whole genome shotgun (WGS) entry which is preliminary data.</text>
</comment>
<feature type="chain" id="PRO_5041205712" evidence="1">
    <location>
        <begin position="20"/>
        <end position="72"/>
    </location>
</feature>